<evidence type="ECO:0000256" key="2">
    <source>
        <dbReference type="SAM" id="Phobius"/>
    </source>
</evidence>
<keyword evidence="2" id="KW-1133">Transmembrane helix</keyword>
<protein>
    <submittedName>
        <fullName evidence="4">STAR9-like protein</fullName>
    </submittedName>
</protein>
<reference evidence="4" key="1">
    <citation type="submission" date="2022-11" db="EMBL/GenBank/DDBJ databases">
        <title>Centuries of genome instability and evolution in soft-shell clam transmissible cancer (bioRxiv).</title>
        <authorList>
            <person name="Hart S.F.M."/>
            <person name="Yonemitsu M.A."/>
            <person name="Giersch R.M."/>
            <person name="Beal B.F."/>
            <person name="Arriagada G."/>
            <person name="Davis B.W."/>
            <person name="Ostrander E.A."/>
            <person name="Goff S.P."/>
            <person name="Metzger M.J."/>
        </authorList>
    </citation>
    <scope>NUCLEOTIDE SEQUENCE</scope>
    <source>
        <strain evidence="4">MELC-2E11</strain>
        <tissue evidence="4">Siphon/mantle</tissue>
    </source>
</reference>
<feature type="compositionally biased region" description="Polar residues" evidence="1">
    <location>
        <begin position="638"/>
        <end position="656"/>
    </location>
</feature>
<feature type="compositionally biased region" description="Basic and acidic residues" evidence="1">
    <location>
        <begin position="139"/>
        <end position="148"/>
    </location>
</feature>
<dbReference type="InterPro" id="IPR002913">
    <property type="entry name" value="START_lipid-bd_dom"/>
</dbReference>
<organism evidence="4 5">
    <name type="scientific">Mya arenaria</name>
    <name type="common">Soft-shell clam</name>
    <dbReference type="NCBI Taxonomy" id="6604"/>
    <lineage>
        <taxon>Eukaryota</taxon>
        <taxon>Metazoa</taxon>
        <taxon>Spiralia</taxon>
        <taxon>Lophotrochozoa</taxon>
        <taxon>Mollusca</taxon>
        <taxon>Bivalvia</taxon>
        <taxon>Autobranchia</taxon>
        <taxon>Heteroconchia</taxon>
        <taxon>Euheterodonta</taxon>
        <taxon>Imparidentia</taxon>
        <taxon>Neoheterodontei</taxon>
        <taxon>Myida</taxon>
        <taxon>Myoidea</taxon>
        <taxon>Myidae</taxon>
        <taxon>Mya</taxon>
    </lineage>
</organism>
<dbReference type="Gene3D" id="2.70.170.10">
    <property type="entry name" value="Neurotransmitter-gated ion-channel ligand-binding domain"/>
    <property type="match status" value="2"/>
</dbReference>
<keyword evidence="5" id="KW-1185">Reference proteome</keyword>
<dbReference type="PROSITE" id="PS50848">
    <property type="entry name" value="START"/>
    <property type="match status" value="1"/>
</dbReference>
<dbReference type="PANTHER" id="PTHR47117:SF8">
    <property type="entry name" value="KINESIN FAMILY MEMBER 16B"/>
    <property type="match status" value="1"/>
</dbReference>
<dbReference type="PANTHER" id="PTHR47117">
    <property type="entry name" value="STAR-RELATED LIPID TRANSFER PROTEIN 9"/>
    <property type="match status" value="1"/>
</dbReference>
<feature type="domain" description="START" evidence="3">
    <location>
        <begin position="756"/>
        <end position="888"/>
    </location>
</feature>
<dbReference type="SUPFAM" id="SSF63712">
    <property type="entry name" value="Nicotinic receptor ligand binding domain-like"/>
    <property type="match status" value="2"/>
</dbReference>
<dbReference type="EMBL" id="CP111022">
    <property type="protein sequence ID" value="WAR19833.1"/>
    <property type="molecule type" value="Genomic_DNA"/>
</dbReference>
<dbReference type="InterPro" id="IPR023393">
    <property type="entry name" value="START-like_dom_sf"/>
</dbReference>
<feature type="region of interest" description="Disordered" evidence="1">
    <location>
        <begin position="360"/>
        <end position="396"/>
    </location>
</feature>
<keyword evidence="2" id="KW-0472">Membrane</keyword>
<dbReference type="Pfam" id="PF02931">
    <property type="entry name" value="Neur_chan_LBD"/>
    <property type="match status" value="2"/>
</dbReference>
<dbReference type="InterPro" id="IPR036719">
    <property type="entry name" value="Neuro-gated_channel_TM_sf"/>
</dbReference>
<sequence length="909" mass="102479">MVSATLAWMDEKLTWKPEDYGGIEETLLYQHEIWIPPIIPGNSPDLQRLGDRDGRATIRSSGLEAGERVSFVVTIMLATAVFLTIIANEIPKVSDPIPWSEQVEIGYITRKLVRLSKIDCIKKQDKTAENIEENKNNNKGIKKYDAKQDQASPNDENIEKPGEQVNANMHISENKPYISSIKNDHVTIKSMTWHDVSDAVDRIAFIILTMLTTIGSVMFIVKLQNMKVVPSSRANVEIMTSTTLAWMDEKLTWKPEDYGGIEETLLYQYEIWIPPIIPGNDPDLQRLGDRDGRATIRSNGLVTLLIILPIVGLMVIDSFVYLIPQEAGERSEQVEIGNIHRKLVRLSNLDCFKKQDKTAENIEKNKDNNKGIKKYDAQQDHVSPNDENSEKPGNQKKVYMSTLDVLTFLKNQKVVLQILKDVSKTTSWKPGCLATSITSRPGGEEEPMVRGKGIMGSLPVQHDVVEETMPAKQPKVDECLLTVVGYHDNTDGFSTGRHVSEILGSLSAYIRYRKCMATSLVDMKMPSTNHEKYARSYSSSEDHTAGQKMLLRFRSLVEKPIGAEKLYSMKQQLVRSTSILRHKSPSFTTGMDLPENNAQSDLKTCSLDRRKNMPHFSRSEQVKLKTQSRDFYPKPKDTNTQSDSDAANKNTHSENNNVDKEATVANANTNNNSDASQSEDETGDMDDNDIKDLDRSLEADVDDQEKFEQSLPQKDSPDPSKEGIQHIVSANHTAAELTTVVYLGKGVIQAKPQSVWNAIRNPRTKFAYDDSLKKVDVIEKVSDNIKIVYYYHEVLQLFKTECYDMVVAQSERVDRGDKYILAMQSADSQSNTVATPSNTSRVKVLPSGWIIEPVNKDRKVYSMVTYIMQIEQADSPLGADRTPFEDFIAKQPLGIAYLRQYLKGCLYQK</sequence>
<feature type="compositionally biased region" description="Basic and acidic residues" evidence="1">
    <location>
        <begin position="360"/>
        <end position="379"/>
    </location>
</feature>
<dbReference type="InterPro" id="IPR006202">
    <property type="entry name" value="Neur_chan_lig-bd"/>
</dbReference>
<proteinExistence type="predicted"/>
<feature type="compositionally biased region" description="Low complexity" evidence="1">
    <location>
        <begin position="663"/>
        <end position="672"/>
    </location>
</feature>
<evidence type="ECO:0000313" key="4">
    <source>
        <dbReference type="EMBL" id="WAR19833.1"/>
    </source>
</evidence>
<dbReference type="SUPFAM" id="SSF55961">
    <property type="entry name" value="Bet v1-like"/>
    <property type="match status" value="1"/>
</dbReference>
<evidence type="ECO:0000259" key="3">
    <source>
        <dbReference type="PROSITE" id="PS50848"/>
    </source>
</evidence>
<dbReference type="Gene3D" id="3.30.530.20">
    <property type="match status" value="1"/>
</dbReference>
<dbReference type="Pfam" id="PF01852">
    <property type="entry name" value="START"/>
    <property type="match status" value="1"/>
</dbReference>
<dbReference type="InterPro" id="IPR036734">
    <property type="entry name" value="Neur_chan_lig-bd_sf"/>
</dbReference>
<name>A0ABY7FCF8_MYAAR</name>
<feature type="compositionally biased region" description="Basic and acidic residues" evidence="1">
    <location>
        <begin position="609"/>
        <end position="637"/>
    </location>
</feature>
<feature type="transmembrane region" description="Helical" evidence="2">
    <location>
        <begin position="69"/>
        <end position="87"/>
    </location>
</feature>
<feature type="compositionally biased region" description="Acidic residues" evidence="1">
    <location>
        <begin position="677"/>
        <end position="687"/>
    </location>
</feature>
<evidence type="ECO:0000313" key="5">
    <source>
        <dbReference type="Proteomes" id="UP001164746"/>
    </source>
</evidence>
<accession>A0ABY7FCF8</accession>
<gene>
    <name evidence="4" type="ORF">MAR_001671</name>
</gene>
<evidence type="ECO:0000256" key="1">
    <source>
        <dbReference type="SAM" id="MobiDB-lite"/>
    </source>
</evidence>
<dbReference type="Proteomes" id="UP001164746">
    <property type="component" value="Chromosome 11"/>
</dbReference>
<feature type="region of interest" description="Disordered" evidence="1">
    <location>
        <begin position="609"/>
        <end position="723"/>
    </location>
</feature>
<keyword evidence="2" id="KW-0812">Transmembrane</keyword>
<feature type="transmembrane region" description="Helical" evidence="2">
    <location>
        <begin position="300"/>
        <end position="323"/>
    </location>
</feature>
<feature type="transmembrane region" description="Helical" evidence="2">
    <location>
        <begin position="203"/>
        <end position="223"/>
    </location>
</feature>
<feature type="region of interest" description="Disordered" evidence="1">
    <location>
        <begin position="139"/>
        <end position="161"/>
    </location>
</feature>
<dbReference type="CDD" id="cd19051">
    <property type="entry name" value="LGIC_TM_cation"/>
    <property type="match status" value="1"/>
</dbReference>
<feature type="compositionally biased region" description="Basic and acidic residues" evidence="1">
    <location>
        <begin position="688"/>
        <end position="708"/>
    </location>
</feature>
<dbReference type="SUPFAM" id="SSF90112">
    <property type="entry name" value="Neurotransmitter-gated ion-channel transmembrane pore"/>
    <property type="match status" value="1"/>
</dbReference>